<organism evidence="2 3">
    <name type="scientific">Macrostomum lignano</name>
    <dbReference type="NCBI Taxonomy" id="282301"/>
    <lineage>
        <taxon>Eukaryota</taxon>
        <taxon>Metazoa</taxon>
        <taxon>Spiralia</taxon>
        <taxon>Lophotrochozoa</taxon>
        <taxon>Platyhelminthes</taxon>
        <taxon>Rhabditophora</taxon>
        <taxon>Macrostomorpha</taxon>
        <taxon>Macrostomida</taxon>
        <taxon>Macrostomidae</taxon>
        <taxon>Macrostomum</taxon>
    </lineage>
</organism>
<evidence type="ECO:0000313" key="2">
    <source>
        <dbReference type="Proteomes" id="UP000095280"/>
    </source>
</evidence>
<dbReference type="AlphaFoldDB" id="A0A1I8FF56"/>
<feature type="compositionally biased region" description="Polar residues" evidence="1">
    <location>
        <begin position="239"/>
        <end position="249"/>
    </location>
</feature>
<sequence length="710" mass="79090">GFTVVKADKFGRTFLIGRSTDKTLTGCGAEAHGRLHTKDGVTGVHEVTDYRQETKKWLSDGFRNKKWLSDGFRNKSGSPMASGTRSGLSDGFRNKKWLSDGFKNKKWLSDGFRNKKWLSDGFRNKKWLSDGFRNKVALRWLQEQEVALRRLQEQREQKVALDGAGWETKGGSPMALGTKSGSPMASGTRSGSLDGFRNKKWLSDGFRNKKWLSDGFRNKKWLSDGFRNKKWLQEEQEVVSPTASGTRSGSPMWLSGTRSGSPTASGNKKWLSDGFRNKKWLSDGSRKQEVALRRLQEQSDSAYLDSKTYSPNLDLAAAAMNGSTAGDTIAMTWPVDSLWLSMCLDTYLPQCVSRQARQSQFSLAIRASLTDCSSVNSRPSAMASHVTRLDHRLLGQLQGRQPSREATQWHEGLANETPDCKPPSSASTTRPQPGRTAAGRQLLASKPAETRTRFGIETTEQLAAQMLWWNRRPVYWSASPTLPCAFESAADILLSAATYQDRKRQSPVAVKADVQHRVVTIESVLNSVAVMHVPDKYAAYSIRMPSLSVTSRHHYIVDEAEASRLVGFCVMPRRAELLRNRFYCGRSKTSSTTESRVRQLLASESAGRRSARAVRRSTSLAKATSCSGVSSGLYSTHGYFSLVAWLEFKEFSGDLRCDISGINMSPVEPCIRRHFQYGLKAVRQFSKVSLKLSTARPGPRAGDKRRLIAS</sequence>
<proteinExistence type="predicted"/>
<evidence type="ECO:0000313" key="3">
    <source>
        <dbReference type="WBParaSite" id="maker-unitig_30763-snap-gene-0.2-mRNA-1"/>
    </source>
</evidence>
<name>A0A1I8FF56_9PLAT</name>
<feature type="compositionally biased region" description="Polar residues" evidence="1">
    <location>
        <begin position="179"/>
        <end position="191"/>
    </location>
</feature>
<dbReference type="Proteomes" id="UP000095280">
    <property type="component" value="Unplaced"/>
</dbReference>
<dbReference type="WBParaSite" id="maker-unitig_30763-snap-gene-0.2-mRNA-1">
    <property type="protein sequence ID" value="maker-unitig_30763-snap-gene-0.2-mRNA-1"/>
    <property type="gene ID" value="maker-unitig_30763-snap-gene-0.2"/>
</dbReference>
<evidence type="ECO:0000256" key="1">
    <source>
        <dbReference type="SAM" id="MobiDB-lite"/>
    </source>
</evidence>
<keyword evidence="2" id="KW-1185">Reference proteome</keyword>
<protein>
    <submittedName>
        <fullName evidence="3">ANK_REP_REGION domain-containing protein</fullName>
    </submittedName>
</protein>
<feature type="region of interest" description="Disordered" evidence="1">
    <location>
        <begin position="237"/>
        <end position="268"/>
    </location>
</feature>
<feature type="region of interest" description="Disordered" evidence="1">
    <location>
        <begin position="164"/>
        <end position="192"/>
    </location>
</feature>
<accession>A0A1I8FF56</accession>
<reference evidence="3" key="1">
    <citation type="submission" date="2016-11" db="UniProtKB">
        <authorList>
            <consortium name="WormBaseParasite"/>
        </authorList>
    </citation>
    <scope>IDENTIFICATION</scope>
</reference>
<feature type="region of interest" description="Disordered" evidence="1">
    <location>
        <begin position="414"/>
        <end position="454"/>
    </location>
</feature>
<feature type="compositionally biased region" description="Polar residues" evidence="1">
    <location>
        <begin position="256"/>
        <end position="266"/>
    </location>
</feature>